<reference evidence="2" key="1">
    <citation type="submission" date="2023-08" db="EMBL/GenBank/DDBJ databases">
        <authorList>
            <person name="Audoor S."/>
            <person name="Bilcke G."/>
        </authorList>
    </citation>
    <scope>NUCLEOTIDE SEQUENCE</scope>
</reference>
<accession>A0AAD2CHG4</accession>
<proteinExistence type="predicted"/>
<organism evidence="2 3">
    <name type="scientific">Cylindrotheca closterium</name>
    <dbReference type="NCBI Taxonomy" id="2856"/>
    <lineage>
        <taxon>Eukaryota</taxon>
        <taxon>Sar</taxon>
        <taxon>Stramenopiles</taxon>
        <taxon>Ochrophyta</taxon>
        <taxon>Bacillariophyta</taxon>
        <taxon>Bacillariophyceae</taxon>
        <taxon>Bacillariophycidae</taxon>
        <taxon>Bacillariales</taxon>
        <taxon>Bacillariaceae</taxon>
        <taxon>Cylindrotheca</taxon>
    </lineage>
</organism>
<sequence>MAQVEAAKQRAKVTQQEQERQRSHFKSILGEFKASEANIETRAMESNKPGVASRRRKRQKLQSPTTKSNAFSNDAAEFIRLKQEYDVAVDTILSLQNDLRERETEAELAAQKLKNREGDLRDVIQRYKDLHEEYKKFLTLDDPYSPNNAHVKLIQERDAARWKVSEMEGELRQAKGSVTSAVTKQNLAKQHLRDVIFQYKTLQREHEALVQQIEGLRVDLPSSNASSSSSSRSQKKNSSVWRSTSSITASTASSSTHC</sequence>
<evidence type="ECO:0000313" key="3">
    <source>
        <dbReference type="Proteomes" id="UP001295423"/>
    </source>
</evidence>
<feature type="compositionally biased region" description="Low complexity" evidence="1">
    <location>
        <begin position="222"/>
        <end position="258"/>
    </location>
</feature>
<dbReference type="AlphaFoldDB" id="A0AAD2CHG4"/>
<dbReference type="EMBL" id="CAKOGP040000358">
    <property type="protein sequence ID" value="CAJ1934673.1"/>
    <property type="molecule type" value="Genomic_DNA"/>
</dbReference>
<dbReference type="Gene3D" id="1.20.120.330">
    <property type="entry name" value="Nucleotidyltransferases domain 2"/>
    <property type="match status" value="1"/>
</dbReference>
<comment type="caution">
    <text evidence="2">The sequence shown here is derived from an EMBL/GenBank/DDBJ whole genome shotgun (WGS) entry which is preliminary data.</text>
</comment>
<feature type="region of interest" description="Disordered" evidence="1">
    <location>
        <begin position="39"/>
        <end position="69"/>
    </location>
</feature>
<keyword evidence="3" id="KW-1185">Reference proteome</keyword>
<feature type="region of interest" description="Disordered" evidence="1">
    <location>
        <begin position="1"/>
        <end position="27"/>
    </location>
</feature>
<protein>
    <submittedName>
        <fullName evidence="2">Uncharacterized protein</fullName>
    </submittedName>
</protein>
<evidence type="ECO:0000313" key="2">
    <source>
        <dbReference type="EMBL" id="CAJ1934673.1"/>
    </source>
</evidence>
<gene>
    <name evidence="2" type="ORF">CYCCA115_LOCUS4013</name>
</gene>
<feature type="region of interest" description="Disordered" evidence="1">
    <location>
        <begin position="221"/>
        <end position="258"/>
    </location>
</feature>
<dbReference type="Proteomes" id="UP001295423">
    <property type="component" value="Unassembled WGS sequence"/>
</dbReference>
<name>A0AAD2CHG4_9STRA</name>
<evidence type="ECO:0000256" key="1">
    <source>
        <dbReference type="SAM" id="MobiDB-lite"/>
    </source>
</evidence>